<evidence type="ECO:0000313" key="2">
    <source>
        <dbReference type="EMBL" id="SEL10712.1"/>
    </source>
</evidence>
<dbReference type="EMBL" id="FNZR01000003">
    <property type="protein sequence ID" value="SEL10712.1"/>
    <property type="molecule type" value="Genomic_DNA"/>
</dbReference>
<reference evidence="3" key="1">
    <citation type="submission" date="2016-10" db="EMBL/GenBank/DDBJ databases">
        <authorList>
            <person name="Varghese N."/>
            <person name="Submissions S."/>
        </authorList>
    </citation>
    <scope>NUCLEOTIDE SEQUENCE [LARGE SCALE GENOMIC DNA]</scope>
    <source>
        <strain evidence="3">Jip14</strain>
    </source>
</reference>
<evidence type="ECO:0000256" key="1">
    <source>
        <dbReference type="SAM" id="SignalP"/>
    </source>
</evidence>
<keyword evidence="3" id="KW-1185">Reference proteome</keyword>
<sequence length="85" mass="9421">MNSKKYTMVLLSAMLVSIAGFAQRKHSKTSRFTSYKGFIMAGYQGWHNTPEDAAGKGWGHYLQRGTFGPGNMIITCTLRAMRGIS</sequence>
<keyword evidence="1" id="KW-0732">Signal</keyword>
<dbReference type="Proteomes" id="UP000198916">
    <property type="component" value="Unassembled WGS sequence"/>
</dbReference>
<feature type="signal peptide" evidence="1">
    <location>
        <begin position="1"/>
        <end position="22"/>
    </location>
</feature>
<protein>
    <submittedName>
        <fullName evidence="2">Uncharacterized protein</fullName>
    </submittedName>
</protein>
<dbReference type="RefSeq" id="WP_090605081.1">
    <property type="nucleotide sequence ID" value="NZ_FNZR01000003.1"/>
</dbReference>
<name>A0A1H7MHR5_9SPHI</name>
<organism evidence="2 3">
    <name type="scientific">Parapedobacter koreensis</name>
    <dbReference type="NCBI Taxonomy" id="332977"/>
    <lineage>
        <taxon>Bacteria</taxon>
        <taxon>Pseudomonadati</taxon>
        <taxon>Bacteroidota</taxon>
        <taxon>Sphingobacteriia</taxon>
        <taxon>Sphingobacteriales</taxon>
        <taxon>Sphingobacteriaceae</taxon>
        <taxon>Parapedobacter</taxon>
    </lineage>
</organism>
<dbReference type="AlphaFoldDB" id="A0A1H7MHR5"/>
<gene>
    <name evidence="2" type="ORF">SAMN05421740_103521</name>
</gene>
<accession>A0A1H7MHR5</accession>
<dbReference type="STRING" id="332977.SAMN05421740_103521"/>
<evidence type="ECO:0000313" key="3">
    <source>
        <dbReference type="Proteomes" id="UP000198916"/>
    </source>
</evidence>
<proteinExistence type="predicted"/>
<feature type="chain" id="PRO_5011714640" evidence="1">
    <location>
        <begin position="23"/>
        <end position="85"/>
    </location>
</feature>